<feature type="transmembrane region" description="Helical" evidence="2">
    <location>
        <begin position="450"/>
        <end position="473"/>
    </location>
</feature>
<name>A0A376B547_9ASCO</name>
<evidence type="ECO:0000256" key="2">
    <source>
        <dbReference type="SAM" id="Phobius"/>
    </source>
</evidence>
<keyword evidence="5" id="KW-1185">Reference proteome</keyword>
<evidence type="ECO:0000313" key="5">
    <source>
        <dbReference type="Proteomes" id="UP000262825"/>
    </source>
</evidence>
<dbReference type="AlphaFoldDB" id="A0A376B547"/>
<dbReference type="PANTHER" id="PTHR31331:SF1">
    <property type="entry name" value="CYSTEINE RICH SECRETORY PROTEIN LCCL DOMAIN CONTAINING 2"/>
    <property type="match status" value="1"/>
</dbReference>
<keyword evidence="2" id="KW-1133">Transmembrane helix</keyword>
<feature type="transmembrane region" description="Helical" evidence="2">
    <location>
        <begin position="524"/>
        <end position="544"/>
    </location>
</feature>
<protein>
    <recommendedName>
        <fullName evidence="3">LCCL domain-containing protein</fullName>
    </recommendedName>
</protein>
<evidence type="ECO:0000256" key="1">
    <source>
        <dbReference type="SAM" id="MobiDB-lite"/>
    </source>
</evidence>
<dbReference type="OrthoDB" id="441660at2759"/>
<accession>A0A376B547</accession>
<feature type="domain" description="LCCL" evidence="3">
    <location>
        <begin position="185"/>
        <end position="287"/>
    </location>
</feature>
<dbReference type="InterPro" id="IPR036609">
    <property type="entry name" value="LCCL_sf"/>
</dbReference>
<dbReference type="PANTHER" id="PTHR31331">
    <property type="entry name" value="LCCL DOMAIN PROTEIN (AFU_ORTHOLOGUE AFUA_5G08630)"/>
    <property type="match status" value="1"/>
</dbReference>
<keyword evidence="2" id="KW-0472">Membrane</keyword>
<dbReference type="Pfam" id="PF03815">
    <property type="entry name" value="LCCL"/>
    <property type="match status" value="1"/>
</dbReference>
<dbReference type="SUPFAM" id="SSF69848">
    <property type="entry name" value="LCCL domain"/>
    <property type="match status" value="1"/>
</dbReference>
<feature type="transmembrane region" description="Helical" evidence="2">
    <location>
        <begin position="379"/>
        <end position="398"/>
    </location>
</feature>
<feature type="transmembrane region" description="Helical" evidence="2">
    <location>
        <begin position="117"/>
        <end position="141"/>
    </location>
</feature>
<gene>
    <name evidence="4" type="ORF">SCODWIG_01576</name>
</gene>
<dbReference type="Proteomes" id="UP000262825">
    <property type="component" value="Unassembled WGS sequence"/>
</dbReference>
<proteinExistence type="predicted"/>
<evidence type="ECO:0000259" key="3">
    <source>
        <dbReference type="Pfam" id="PF03815"/>
    </source>
</evidence>
<feature type="transmembrane region" description="Helical" evidence="2">
    <location>
        <begin position="485"/>
        <end position="504"/>
    </location>
</feature>
<feature type="region of interest" description="Disordered" evidence="1">
    <location>
        <begin position="1"/>
        <end position="22"/>
    </location>
</feature>
<dbReference type="InterPro" id="IPR004043">
    <property type="entry name" value="LCCL"/>
</dbReference>
<reference evidence="5" key="1">
    <citation type="submission" date="2018-06" db="EMBL/GenBank/DDBJ databases">
        <authorList>
            <person name="Guldener U."/>
        </authorList>
    </citation>
    <scope>NUCLEOTIDE SEQUENCE [LARGE SCALE GENOMIC DNA]</scope>
    <source>
        <strain evidence="5">UTAD17</strain>
    </source>
</reference>
<sequence>MGPIINEMVDSENKPTLAESGQDTNNFELENFSVISSNKNDTHEQETTNTTEPREYYNQKWVLYKDENIVKKFFKRVWYGPIEPKDDFPVFQRKWNFTKYIDEFPEKVFRKKLGRKFTISLLIIYLSVWLCVVWQILYPYLIKKPYLYLSPDNINDEAEKVSIDTLTCNSYMDWKGKNNNCGLNAKNCQPFTDTDYFIRCPALCDRGGWTYSSLPVGDQSVKYRPYIIGGGNRAKDDDLLDDILSYPYRADSYPCAAAYHSGLISGVHGGCLKISMSGAQLKFPSKDAYYDSESSILFDSFFISSYVFRDLKDAITSGCYDPRVLIMTLNIIFGLPIFYLYESLIGFWVITMFGFWTLVLSFDRPLVPDPNDIDSVHELFSLGFQRLLPLCFVLYVMWKSSIKRTIENGSPLIKIFCWYPLFWLGVMNNVTFDRLPVDRLTASDIKAQPGALVAIISIGSSIFICAVIQAYSLWKSGRFPKYFKIYITIIASLVAMSLLPGLNLRIHHYILGMILLPGCATRNVSAYLFQGILVGLILSGVGRWDFASILETRRALLRGEAGDAMKPPTFIYNETMSHVLSWNSSKPNVYGHGYSLIINDVESYVGTNTTVDLDVLMEENESLSQLIEGALSYEDTVKLYLRVAHASVFDPIKKRGDYTKAAMLEWPSGKWIYPDEGVS</sequence>
<dbReference type="VEuPathDB" id="FungiDB:SCODWIG_01576"/>
<dbReference type="InterPro" id="IPR051957">
    <property type="entry name" value="CRISP-LCCL_domain"/>
</dbReference>
<organism evidence="4 5">
    <name type="scientific">Saccharomycodes ludwigii</name>
    <dbReference type="NCBI Taxonomy" id="36035"/>
    <lineage>
        <taxon>Eukaryota</taxon>
        <taxon>Fungi</taxon>
        <taxon>Dikarya</taxon>
        <taxon>Ascomycota</taxon>
        <taxon>Saccharomycotina</taxon>
        <taxon>Saccharomycetes</taxon>
        <taxon>Saccharomycodales</taxon>
        <taxon>Saccharomycodaceae</taxon>
        <taxon>Saccharomycodes</taxon>
    </lineage>
</organism>
<dbReference type="Gene3D" id="2.170.130.20">
    <property type="entry name" value="LCCL-like domain"/>
    <property type="match status" value="1"/>
</dbReference>
<keyword evidence="2" id="KW-0812">Transmembrane</keyword>
<feature type="transmembrane region" description="Helical" evidence="2">
    <location>
        <begin position="348"/>
        <end position="367"/>
    </location>
</feature>
<dbReference type="EMBL" id="UFAJ01000210">
    <property type="protein sequence ID" value="SSD59815.1"/>
    <property type="molecule type" value="Genomic_DNA"/>
</dbReference>
<evidence type="ECO:0000313" key="4">
    <source>
        <dbReference type="EMBL" id="SSD59815.1"/>
    </source>
</evidence>